<evidence type="ECO:0000313" key="8">
    <source>
        <dbReference type="Proteomes" id="UP000051888"/>
    </source>
</evidence>
<comment type="similarity">
    <text evidence="2">Belongs to the membrane fusion protein (MFP) (TC 8.A.1) family.</text>
</comment>
<dbReference type="STRING" id="157838.AN964_06185"/>
<dbReference type="Gene3D" id="2.40.420.20">
    <property type="match status" value="1"/>
</dbReference>
<dbReference type="Pfam" id="PF25967">
    <property type="entry name" value="RND-MFP_C"/>
    <property type="match status" value="1"/>
</dbReference>
<gene>
    <name evidence="7" type="ORF">AN964_06185</name>
</gene>
<dbReference type="InterPro" id="IPR006143">
    <property type="entry name" value="RND_pump_MFP"/>
</dbReference>
<protein>
    <submittedName>
        <fullName evidence="7">Biotin attachment protein</fullName>
    </submittedName>
</protein>
<dbReference type="InterPro" id="IPR011053">
    <property type="entry name" value="Single_hybrid_motif"/>
</dbReference>
<dbReference type="GO" id="GO:0022857">
    <property type="term" value="F:transmembrane transporter activity"/>
    <property type="evidence" value="ECO:0007669"/>
    <property type="project" value="InterPro"/>
</dbReference>
<dbReference type="NCBIfam" id="TIGR01730">
    <property type="entry name" value="RND_mfp"/>
    <property type="match status" value="1"/>
</dbReference>
<comment type="subcellular location">
    <subcellularLocation>
        <location evidence="1">Cell envelope</location>
    </subcellularLocation>
</comment>
<comment type="caution">
    <text evidence="7">The sequence shown here is derived from an EMBL/GenBank/DDBJ whole genome shotgun (WGS) entry which is preliminary data.</text>
</comment>
<name>A0A0Q3WVP5_9BACI</name>
<dbReference type="Gene3D" id="2.40.30.170">
    <property type="match status" value="1"/>
</dbReference>
<accession>A0A0Q3WVP5</accession>
<feature type="transmembrane region" description="Helical" evidence="4">
    <location>
        <begin position="5"/>
        <end position="23"/>
    </location>
</feature>
<evidence type="ECO:0000256" key="2">
    <source>
        <dbReference type="ARBA" id="ARBA00009477"/>
    </source>
</evidence>
<dbReference type="PANTHER" id="PTHR32347">
    <property type="entry name" value="EFFLUX SYSTEM COMPONENT YKNX-RELATED"/>
    <property type="match status" value="1"/>
</dbReference>
<dbReference type="InterPro" id="IPR058627">
    <property type="entry name" value="MdtA-like_C"/>
</dbReference>
<sequence>MKKWIITIVVLVLVIGGGSWFYFSKKQNQNQVMAVSNPVATVQKGKLQVQISGSGSVESASSEDVKASANGVVDEVLVSANETVSKGQELVTFTDGSDPITAPIKGTVTSLSIESGDRLNSGTVVAHITNYKDLQTTVKIDELDISKIKKGQTAEVTANAFPDTTFAGKVTDIAEEGDVSNGVSTFNVTVHLTSPKNFKVGMTTEAKILTASKDNVLYVPVEAVHTNGKQKFVMVKSSDGQITSQEVKTGINNDSYVEITSGLQEGQQVQLPAISKSTTNSSSNMRGFGGMGGMGGGMNGGFNRVERGNWGNNGGGMKSGGGN</sequence>
<evidence type="ECO:0000313" key="7">
    <source>
        <dbReference type="EMBL" id="KQL53135.1"/>
    </source>
</evidence>
<keyword evidence="4" id="KW-0812">Transmembrane</keyword>
<keyword evidence="4" id="KW-0472">Membrane</keyword>
<dbReference type="RefSeq" id="WP_055738861.1">
    <property type="nucleotide sequence ID" value="NZ_JAAIWL010000004.1"/>
</dbReference>
<feature type="domain" description="YknX-like beta-barrel" evidence="6">
    <location>
        <begin position="136"/>
        <end position="207"/>
    </location>
</feature>
<dbReference type="EMBL" id="LJJC01000004">
    <property type="protein sequence ID" value="KQL53135.1"/>
    <property type="molecule type" value="Genomic_DNA"/>
</dbReference>
<dbReference type="Proteomes" id="UP000051888">
    <property type="component" value="Unassembled WGS sequence"/>
</dbReference>
<dbReference type="SUPFAM" id="SSF51230">
    <property type="entry name" value="Single hybrid motif"/>
    <property type="match status" value="1"/>
</dbReference>
<evidence type="ECO:0000256" key="3">
    <source>
        <dbReference type="ARBA" id="ARBA00023054"/>
    </source>
</evidence>
<evidence type="ECO:0000256" key="1">
    <source>
        <dbReference type="ARBA" id="ARBA00004196"/>
    </source>
</evidence>
<evidence type="ECO:0000256" key="4">
    <source>
        <dbReference type="SAM" id="Phobius"/>
    </source>
</evidence>
<feature type="domain" description="Multidrug resistance protein MdtA-like C-terminal permuted SH3" evidence="5">
    <location>
        <begin position="215"/>
        <end position="269"/>
    </location>
</feature>
<dbReference type="OrthoDB" id="2023301at2"/>
<proteinExistence type="inferred from homology"/>
<dbReference type="PATRIC" id="fig|157838.3.peg.1383"/>
<evidence type="ECO:0000259" key="6">
    <source>
        <dbReference type="Pfam" id="PF25990"/>
    </source>
</evidence>
<dbReference type="AlphaFoldDB" id="A0A0Q3WVP5"/>
<keyword evidence="3" id="KW-0175">Coiled coil</keyword>
<reference evidence="7 8" key="1">
    <citation type="submission" date="2015-09" db="EMBL/GenBank/DDBJ databases">
        <title>Genome sequencing project for genomic taxonomy and phylogenomics of Bacillus-like bacteria.</title>
        <authorList>
            <person name="Liu B."/>
            <person name="Wang J."/>
            <person name="Zhu Y."/>
            <person name="Liu G."/>
            <person name="Chen Q."/>
            <person name="Chen Z."/>
            <person name="Lan J."/>
            <person name="Che J."/>
            <person name="Ge C."/>
            <person name="Shi H."/>
            <person name="Pan Z."/>
            <person name="Liu X."/>
        </authorList>
    </citation>
    <scope>NUCLEOTIDE SEQUENCE [LARGE SCALE GENOMIC DNA]</scope>
    <source>
        <strain evidence="7 8">LMG 18435</strain>
    </source>
</reference>
<keyword evidence="4" id="KW-1133">Transmembrane helix</keyword>
<organism evidence="7 8">
    <name type="scientific">Heyndrickxia shackletonii</name>
    <dbReference type="NCBI Taxonomy" id="157838"/>
    <lineage>
        <taxon>Bacteria</taxon>
        <taxon>Bacillati</taxon>
        <taxon>Bacillota</taxon>
        <taxon>Bacilli</taxon>
        <taxon>Bacillales</taxon>
        <taxon>Bacillaceae</taxon>
        <taxon>Heyndrickxia</taxon>
    </lineage>
</organism>
<dbReference type="GO" id="GO:0030313">
    <property type="term" value="C:cell envelope"/>
    <property type="evidence" value="ECO:0007669"/>
    <property type="project" value="UniProtKB-SubCell"/>
</dbReference>
<dbReference type="GO" id="GO:0016020">
    <property type="term" value="C:membrane"/>
    <property type="evidence" value="ECO:0007669"/>
    <property type="project" value="InterPro"/>
</dbReference>
<keyword evidence="8" id="KW-1185">Reference proteome</keyword>
<evidence type="ECO:0000259" key="5">
    <source>
        <dbReference type="Pfam" id="PF25967"/>
    </source>
</evidence>
<dbReference type="InterPro" id="IPR050465">
    <property type="entry name" value="UPF0194_transport"/>
</dbReference>
<dbReference type="InterPro" id="IPR058636">
    <property type="entry name" value="Beta-barrel_YknX"/>
</dbReference>
<dbReference type="Pfam" id="PF25990">
    <property type="entry name" value="Beta-barrel_YknX"/>
    <property type="match status" value="1"/>
</dbReference>